<sequence length="139" mass="16041">MLYEESFGTIALKKEKGIWYTYLIQNKSGNHWGFPKGHANLSETGKSAALRELKEETNLEFLKFLSEKPLIEQYSLMRDSKKTAKKVYYYLIEVTGDAKIQSDEILDGKWVEISKAKDLITYEASKEIANLIEIILQKI</sequence>
<accession>A0A0F9HK76</accession>
<dbReference type="AlphaFoldDB" id="A0A0F9HK76"/>
<reference evidence="3" key="1">
    <citation type="journal article" date="2015" name="Nature">
        <title>Complex archaea that bridge the gap between prokaryotes and eukaryotes.</title>
        <authorList>
            <person name="Spang A."/>
            <person name="Saw J.H."/>
            <person name="Jorgensen S.L."/>
            <person name="Zaremba-Niedzwiedzka K."/>
            <person name="Martijn J."/>
            <person name="Lind A.E."/>
            <person name="van Eijk R."/>
            <person name="Schleper C."/>
            <person name="Guy L."/>
            <person name="Ettema T.J."/>
        </authorList>
    </citation>
    <scope>NUCLEOTIDE SEQUENCE</scope>
</reference>
<dbReference type="Pfam" id="PF00293">
    <property type="entry name" value="NUDIX"/>
    <property type="match status" value="1"/>
</dbReference>
<evidence type="ECO:0000313" key="3">
    <source>
        <dbReference type="EMBL" id="KKL75562.1"/>
    </source>
</evidence>
<evidence type="ECO:0000259" key="2">
    <source>
        <dbReference type="PROSITE" id="PS51462"/>
    </source>
</evidence>
<dbReference type="GO" id="GO:0006754">
    <property type="term" value="P:ATP biosynthetic process"/>
    <property type="evidence" value="ECO:0007669"/>
    <property type="project" value="TreeGrafter"/>
</dbReference>
<dbReference type="InterPro" id="IPR015797">
    <property type="entry name" value="NUDIX_hydrolase-like_dom_sf"/>
</dbReference>
<dbReference type="GO" id="GO:0006167">
    <property type="term" value="P:AMP biosynthetic process"/>
    <property type="evidence" value="ECO:0007669"/>
    <property type="project" value="TreeGrafter"/>
</dbReference>
<dbReference type="SUPFAM" id="SSF55811">
    <property type="entry name" value="Nudix"/>
    <property type="match status" value="1"/>
</dbReference>
<dbReference type="GO" id="GO:0004081">
    <property type="term" value="F:bis(5'-nucleosyl)-tetraphosphatase (asymmetrical) activity"/>
    <property type="evidence" value="ECO:0007669"/>
    <property type="project" value="TreeGrafter"/>
</dbReference>
<dbReference type="EMBL" id="LAZR01024315">
    <property type="protein sequence ID" value="KKL75562.1"/>
    <property type="molecule type" value="Genomic_DNA"/>
</dbReference>
<dbReference type="InterPro" id="IPR000086">
    <property type="entry name" value="NUDIX_hydrolase_dom"/>
</dbReference>
<gene>
    <name evidence="3" type="ORF">LCGC14_2053660</name>
</gene>
<dbReference type="PANTHER" id="PTHR21340">
    <property type="entry name" value="DIADENOSINE 5,5-P1,P4-TETRAPHOSPHATE PYROPHOSPHOHYDROLASE MUTT"/>
    <property type="match status" value="1"/>
</dbReference>
<proteinExistence type="predicted"/>
<organism evidence="3">
    <name type="scientific">marine sediment metagenome</name>
    <dbReference type="NCBI Taxonomy" id="412755"/>
    <lineage>
        <taxon>unclassified sequences</taxon>
        <taxon>metagenomes</taxon>
        <taxon>ecological metagenomes</taxon>
    </lineage>
</organism>
<dbReference type="InterPro" id="IPR020084">
    <property type="entry name" value="NUDIX_hydrolase_CS"/>
</dbReference>
<dbReference type="PANTHER" id="PTHR21340:SF0">
    <property type="entry name" value="BIS(5'-NUCLEOSYL)-TETRAPHOSPHATASE [ASYMMETRICAL]"/>
    <property type="match status" value="1"/>
</dbReference>
<evidence type="ECO:0000256" key="1">
    <source>
        <dbReference type="ARBA" id="ARBA00022801"/>
    </source>
</evidence>
<protein>
    <recommendedName>
        <fullName evidence="2">Nudix hydrolase domain-containing protein</fullName>
    </recommendedName>
</protein>
<feature type="domain" description="Nudix hydrolase" evidence="2">
    <location>
        <begin position="2"/>
        <end position="136"/>
    </location>
</feature>
<dbReference type="InterPro" id="IPR051325">
    <property type="entry name" value="Nudix_hydrolase_domain"/>
</dbReference>
<dbReference type="Gene3D" id="3.90.79.10">
    <property type="entry name" value="Nucleoside Triphosphate Pyrophosphohydrolase"/>
    <property type="match status" value="1"/>
</dbReference>
<dbReference type="PROSITE" id="PS00893">
    <property type="entry name" value="NUDIX_BOX"/>
    <property type="match status" value="1"/>
</dbReference>
<keyword evidence="1" id="KW-0378">Hydrolase</keyword>
<comment type="caution">
    <text evidence="3">The sequence shown here is derived from an EMBL/GenBank/DDBJ whole genome shotgun (WGS) entry which is preliminary data.</text>
</comment>
<name>A0A0F9HK76_9ZZZZ</name>
<dbReference type="PROSITE" id="PS51462">
    <property type="entry name" value="NUDIX"/>
    <property type="match status" value="1"/>
</dbReference>